<evidence type="ECO:0000313" key="3">
    <source>
        <dbReference type="Proteomes" id="UP001297580"/>
    </source>
</evidence>
<keyword evidence="3" id="KW-1185">Reference proteome</keyword>
<dbReference type="InterPro" id="IPR023696">
    <property type="entry name" value="Ureohydrolase_dom_sf"/>
</dbReference>
<organism evidence="2 3">
    <name type="scientific">Geobacillus thermodenitrificans</name>
    <dbReference type="NCBI Taxonomy" id="33940"/>
    <lineage>
        <taxon>Bacteria</taxon>
        <taxon>Bacillati</taxon>
        <taxon>Bacillota</taxon>
        <taxon>Bacilli</taxon>
        <taxon>Bacillales</taxon>
        <taxon>Anoxybacillaceae</taxon>
        <taxon>Geobacillus</taxon>
    </lineage>
</organism>
<dbReference type="PANTHER" id="PTHR11358:SF41">
    <property type="entry name" value="ARGINASE"/>
    <property type="match status" value="1"/>
</dbReference>
<dbReference type="Proteomes" id="UP001297580">
    <property type="component" value="Chromosome"/>
</dbReference>
<comment type="similarity">
    <text evidence="1">Belongs to the arginase family.</text>
</comment>
<gene>
    <name evidence="2" type="ORF">HSX42_02385</name>
</gene>
<dbReference type="SUPFAM" id="SSF52768">
    <property type="entry name" value="Arginase/deacetylase"/>
    <property type="match status" value="1"/>
</dbReference>
<evidence type="ECO:0000256" key="1">
    <source>
        <dbReference type="PROSITE-ProRule" id="PRU00742"/>
    </source>
</evidence>
<dbReference type="InterPro" id="IPR006035">
    <property type="entry name" value="Ureohydrolase"/>
</dbReference>
<accession>A0ABY9QCQ1</accession>
<evidence type="ECO:0000313" key="2">
    <source>
        <dbReference type="EMBL" id="WMV76689.1"/>
    </source>
</evidence>
<dbReference type="PROSITE" id="PS51409">
    <property type="entry name" value="ARGINASE_2"/>
    <property type="match status" value="1"/>
</dbReference>
<dbReference type="Gene3D" id="3.40.800.10">
    <property type="entry name" value="Ureohydrolase domain"/>
    <property type="match status" value="1"/>
</dbReference>
<dbReference type="RefSeq" id="WP_008881211.1">
    <property type="nucleotide sequence ID" value="NZ_CP017690.1"/>
</dbReference>
<dbReference type="GeneID" id="87622011"/>
<sequence length="256" mass="29248">MGFQGNGVTVLNFDGTYRPQKRLFCFPHEWIDLADVPETNLYCSEAALAEIERRLRRRRTRGAVLIGSGNYHYVTYLLLREISEPFTLVLFDHHTDAEQDESSLISCGSWVAHALQYAQLRKVVIVGPSFSPRNLRLSPNITVFPFADHDEWPNELLKAIPTGSVYISIDKDVLRREDAVTNWDQGMMTLSRLLACLRLLLFYKKVLGVDICGEYPKAVIDVFHPLCLEAQWKNEQANSAILETCFRYATSHLRPA</sequence>
<reference evidence="2 3" key="1">
    <citation type="submission" date="2023-08" db="EMBL/GenBank/DDBJ databases">
        <title>Complete genome sequence of Geobacillus thermodenitrificans K1041, a genetically tractable strain representative of the genus Geobacillus.</title>
        <authorList>
            <person name="Kani S."/>
            <person name="Suzuki H."/>
        </authorList>
    </citation>
    <scope>NUCLEOTIDE SEQUENCE [LARGE SCALE GENOMIC DNA]</scope>
    <source>
        <strain evidence="2 3">K1041</strain>
    </source>
</reference>
<dbReference type="Pfam" id="PF00491">
    <property type="entry name" value="Arginase"/>
    <property type="match status" value="1"/>
</dbReference>
<protein>
    <submittedName>
        <fullName evidence="2">Arginase family protein</fullName>
    </submittedName>
</protein>
<proteinExistence type="inferred from homology"/>
<dbReference type="EMBL" id="CP133461">
    <property type="protein sequence ID" value="WMV76689.1"/>
    <property type="molecule type" value="Genomic_DNA"/>
</dbReference>
<dbReference type="PANTHER" id="PTHR11358">
    <property type="entry name" value="ARGINASE/AGMATINASE"/>
    <property type="match status" value="1"/>
</dbReference>
<name>A0ABY9QCQ1_GEOTD</name>